<protein>
    <recommendedName>
        <fullName evidence="1">HTH luxR-type domain-containing protein</fullName>
    </recommendedName>
</protein>
<reference evidence="2" key="1">
    <citation type="journal article" date="2014" name="Int. J. Syst. Evol. Microbiol.">
        <title>Complete genome sequence of Corynebacterium casei LMG S-19264T (=DSM 44701T), isolated from a smear-ripened cheese.</title>
        <authorList>
            <consortium name="US DOE Joint Genome Institute (JGI-PGF)"/>
            <person name="Walter F."/>
            <person name="Albersmeier A."/>
            <person name="Kalinowski J."/>
            <person name="Ruckert C."/>
        </authorList>
    </citation>
    <scope>NUCLEOTIDE SEQUENCE</scope>
    <source>
        <strain evidence="2">CGMCC 4.7138</strain>
    </source>
</reference>
<dbReference type="InterPro" id="IPR016032">
    <property type="entry name" value="Sig_transdc_resp-reg_C-effctor"/>
</dbReference>
<sequence length="260" mass="28142">MPPSAAFVFVVIPVSLVRPETTANVMAASCHVRRGHNEWVAADKVMTVRGDAELVARAGHLFTGARHEFVCAARDLDTWSLPDARQSVARRLPRHGASGLAVKKLFTPVALADEAARAHLREVVTNGVEVRISSTPLPHETIVIDRRVMILAERDGPGSREYTVTTSPTLVNGVYSLFAAAWDAATELTAYLRGDAPHLDDDSRAVLRALGAGYTDETAARHLGLSLRTYRRRVAELMDALEADSRFQAGLRAGELGLTG</sequence>
<accession>A0A8H9L8H4</accession>
<dbReference type="SMART" id="SM00421">
    <property type="entry name" value="HTH_LUXR"/>
    <property type="match status" value="1"/>
</dbReference>
<dbReference type="Gene3D" id="1.10.10.10">
    <property type="entry name" value="Winged helix-like DNA-binding domain superfamily/Winged helix DNA-binding domain"/>
    <property type="match status" value="1"/>
</dbReference>
<reference evidence="2" key="2">
    <citation type="submission" date="2020-09" db="EMBL/GenBank/DDBJ databases">
        <authorList>
            <person name="Sun Q."/>
            <person name="Zhou Y."/>
        </authorList>
    </citation>
    <scope>NUCLEOTIDE SEQUENCE</scope>
    <source>
        <strain evidence="2">CGMCC 4.7138</strain>
    </source>
</reference>
<dbReference type="SUPFAM" id="SSF46894">
    <property type="entry name" value="C-terminal effector domain of the bipartite response regulators"/>
    <property type="match status" value="1"/>
</dbReference>
<dbReference type="AlphaFoldDB" id="A0A8H9L8H4"/>
<gene>
    <name evidence="2" type="ORF">GCM10011574_06710</name>
</gene>
<dbReference type="PANTHER" id="PTHR34293">
    <property type="entry name" value="HTH-TYPE TRANSCRIPTIONAL REGULATOR TRMBL2"/>
    <property type="match status" value="1"/>
</dbReference>
<dbReference type="InterPro" id="IPR051797">
    <property type="entry name" value="TrmB-like"/>
</dbReference>
<proteinExistence type="predicted"/>
<evidence type="ECO:0000313" key="2">
    <source>
        <dbReference type="EMBL" id="GGO00222.1"/>
    </source>
</evidence>
<organism evidence="2 3">
    <name type="scientific">Microbispora bryophytorum</name>
    <dbReference type="NCBI Taxonomy" id="1460882"/>
    <lineage>
        <taxon>Bacteria</taxon>
        <taxon>Bacillati</taxon>
        <taxon>Actinomycetota</taxon>
        <taxon>Actinomycetes</taxon>
        <taxon>Streptosporangiales</taxon>
        <taxon>Streptosporangiaceae</taxon>
        <taxon>Microbispora</taxon>
    </lineage>
</organism>
<dbReference type="GO" id="GO:0003677">
    <property type="term" value="F:DNA binding"/>
    <property type="evidence" value="ECO:0007669"/>
    <property type="project" value="InterPro"/>
</dbReference>
<dbReference type="GO" id="GO:0006355">
    <property type="term" value="P:regulation of DNA-templated transcription"/>
    <property type="evidence" value="ECO:0007669"/>
    <property type="project" value="InterPro"/>
</dbReference>
<name>A0A8H9L8H4_9ACTN</name>
<dbReference type="InterPro" id="IPR000792">
    <property type="entry name" value="Tscrpt_reg_LuxR_C"/>
</dbReference>
<dbReference type="PANTHER" id="PTHR34293:SF1">
    <property type="entry name" value="HTH-TYPE TRANSCRIPTIONAL REGULATOR TRMBL2"/>
    <property type="match status" value="1"/>
</dbReference>
<keyword evidence="3" id="KW-1185">Reference proteome</keyword>
<evidence type="ECO:0000313" key="3">
    <source>
        <dbReference type="Proteomes" id="UP000653480"/>
    </source>
</evidence>
<comment type="caution">
    <text evidence="2">The sequence shown here is derived from an EMBL/GenBank/DDBJ whole genome shotgun (WGS) entry which is preliminary data.</text>
</comment>
<evidence type="ECO:0000259" key="1">
    <source>
        <dbReference type="SMART" id="SM00421"/>
    </source>
</evidence>
<dbReference type="EMBL" id="BMMN01000001">
    <property type="protein sequence ID" value="GGO00222.1"/>
    <property type="molecule type" value="Genomic_DNA"/>
</dbReference>
<dbReference type="Proteomes" id="UP000653480">
    <property type="component" value="Unassembled WGS sequence"/>
</dbReference>
<dbReference type="InterPro" id="IPR036388">
    <property type="entry name" value="WH-like_DNA-bd_sf"/>
</dbReference>
<feature type="domain" description="HTH luxR-type" evidence="1">
    <location>
        <begin position="196"/>
        <end position="253"/>
    </location>
</feature>